<sequence length="606" mass="69779">MENIQNKNEEVILHCKSELQSSLPQEQTINIMMGGGVIKWINKKYEEEDISLKAVLNHNNIIEAMRNTLGNIEQKFLKFNGTLSGLLDGISLSEDRLVESKIKHVINIIDSIHFNSVDEIRNFINQVALSLYKFKTPKSISKLILEINNFNIKTEFADYCSGTSQIAIDVFCKLKVNGLDKESFYYAEEINANACIVSKLLMAINEIDNFKIVNKDTLTRTDNNYEFDFIFSDIPQSMIWNSESAYNDPRFKYGLPNKSNADWAFYQNILYHLKDTGVGIAVGTKGTLVRSVDRDIRKNVIEDDLIDAIITLPVNLYEETGIGTELIIFNKNKCVSRKNKILFINASEYYNRLNRNQLTITDEGLEKIITAYKEGIEESHFSQFVSLEKIREYNYTLNSMEYLDFDVLKNTFDNSVILGDVAEITRGVQISKEDLKMLSKESTHYLLNIKDIENGKINYDETSKITNKRFDWIGKYDIKPNDIIITAKGSSIKFAIVDDEYKRSFISGNLAIIRVNREKYNPYVLYEFLQSDVGSKMLEGIQTGTTVKILNPSKLEKLEVPAFDINLMNEIGEKIRDNKIQYEKTIENAKVIFEENRENFKNILKF</sequence>
<evidence type="ECO:0000256" key="1">
    <source>
        <dbReference type="ARBA" id="ARBA00011900"/>
    </source>
</evidence>
<name>A0A1S8MNC7_CLOSA</name>
<dbReference type="InterPro" id="IPR044946">
    <property type="entry name" value="Restrct_endonuc_typeI_TRD_sf"/>
</dbReference>
<dbReference type="InterPro" id="IPR003356">
    <property type="entry name" value="DNA_methylase_A-5"/>
</dbReference>
<evidence type="ECO:0000256" key="7">
    <source>
        <dbReference type="ARBA" id="ARBA00047942"/>
    </source>
</evidence>
<evidence type="ECO:0000256" key="2">
    <source>
        <dbReference type="ARBA" id="ARBA00022603"/>
    </source>
</evidence>
<gene>
    <name evidence="9" type="ORF">CLOSAC_45650</name>
</gene>
<dbReference type="Gene3D" id="3.40.50.150">
    <property type="entry name" value="Vaccinia Virus protein VP39"/>
    <property type="match status" value="1"/>
</dbReference>
<dbReference type="Pfam" id="PF02384">
    <property type="entry name" value="N6_Mtase"/>
    <property type="match status" value="1"/>
</dbReference>
<dbReference type="RefSeq" id="WP_077867509.1">
    <property type="nucleotide sequence ID" value="NZ_LZYZ01000012.1"/>
</dbReference>
<organism evidence="9 10">
    <name type="scientific">Clostridium saccharobutylicum</name>
    <dbReference type="NCBI Taxonomy" id="169679"/>
    <lineage>
        <taxon>Bacteria</taxon>
        <taxon>Bacillati</taxon>
        <taxon>Bacillota</taxon>
        <taxon>Clostridia</taxon>
        <taxon>Eubacteriales</taxon>
        <taxon>Clostridiaceae</taxon>
        <taxon>Clostridium</taxon>
    </lineage>
</organism>
<feature type="domain" description="DNA methylase adenine-specific" evidence="8">
    <location>
        <begin position="121"/>
        <end position="404"/>
    </location>
</feature>
<dbReference type="InterPro" id="IPR029063">
    <property type="entry name" value="SAM-dependent_MTases_sf"/>
</dbReference>
<dbReference type="Gene3D" id="3.90.220.20">
    <property type="entry name" value="DNA methylase specificity domains"/>
    <property type="match status" value="1"/>
</dbReference>
<evidence type="ECO:0000313" key="9">
    <source>
        <dbReference type="EMBL" id="OOM05695.1"/>
    </source>
</evidence>
<dbReference type="InterPro" id="IPR051537">
    <property type="entry name" value="DNA_Adenine_Mtase"/>
</dbReference>
<evidence type="ECO:0000256" key="5">
    <source>
        <dbReference type="ARBA" id="ARBA00022747"/>
    </source>
</evidence>
<keyword evidence="6" id="KW-0238">DNA-binding</keyword>
<dbReference type="GO" id="GO:0003677">
    <property type="term" value="F:DNA binding"/>
    <property type="evidence" value="ECO:0007669"/>
    <property type="project" value="UniProtKB-KW"/>
</dbReference>
<dbReference type="GO" id="GO:0032259">
    <property type="term" value="P:methylation"/>
    <property type="evidence" value="ECO:0007669"/>
    <property type="project" value="UniProtKB-KW"/>
</dbReference>
<keyword evidence="5" id="KW-0680">Restriction system</keyword>
<protein>
    <recommendedName>
        <fullName evidence="1">site-specific DNA-methyltransferase (adenine-specific)</fullName>
        <ecNumber evidence="1">2.1.1.72</ecNumber>
    </recommendedName>
</protein>
<dbReference type="EMBL" id="LZYZ01000012">
    <property type="protein sequence ID" value="OOM05695.1"/>
    <property type="molecule type" value="Genomic_DNA"/>
</dbReference>
<dbReference type="AlphaFoldDB" id="A0A1S8MNC7"/>
<comment type="catalytic activity">
    <reaction evidence="7">
        <text>a 2'-deoxyadenosine in DNA + S-adenosyl-L-methionine = an N(6)-methyl-2'-deoxyadenosine in DNA + S-adenosyl-L-homocysteine + H(+)</text>
        <dbReference type="Rhea" id="RHEA:15197"/>
        <dbReference type="Rhea" id="RHEA-COMP:12418"/>
        <dbReference type="Rhea" id="RHEA-COMP:12419"/>
        <dbReference type="ChEBI" id="CHEBI:15378"/>
        <dbReference type="ChEBI" id="CHEBI:57856"/>
        <dbReference type="ChEBI" id="CHEBI:59789"/>
        <dbReference type="ChEBI" id="CHEBI:90615"/>
        <dbReference type="ChEBI" id="CHEBI:90616"/>
        <dbReference type="EC" id="2.1.1.72"/>
    </reaction>
</comment>
<dbReference type="GO" id="GO:0008170">
    <property type="term" value="F:N-methyltransferase activity"/>
    <property type="evidence" value="ECO:0007669"/>
    <property type="project" value="InterPro"/>
</dbReference>
<dbReference type="SUPFAM" id="SSF116734">
    <property type="entry name" value="DNA methylase specificity domain"/>
    <property type="match status" value="1"/>
</dbReference>
<dbReference type="Proteomes" id="UP000191154">
    <property type="component" value="Unassembled WGS sequence"/>
</dbReference>
<keyword evidence="3" id="KW-0808">Transferase</keyword>
<dbReference type="GO" id="GO:0009007">
    <property type="term" value="F:site-specific DNA-methyltransferase (adenine-specific) activity"/>
    <property type="evidence" value="ECO:0007669"/>
    <property type="project" value="UniProtKB-EC"/>
</dbReference>
<dbReference type="PANTHER" id="PTHR42933">
    <property type="entry name" value="SLR6095 PROTEIN"/>
    <property type="match status" value="1"/>
</dbReference>
<evidence type="ECO:0000256" key="4">
    <source>
        <dbReference type="ARBA" id="ARBA00022691"/>
    </source>
</evidence>
<dbReference type="PANTHER" id="PTHR42933:SF3">
    <property type="entry name" value="TYPE I RESTRICTION ENZYME MJAVIII METHYLASE SUBUNIT"/>
    <property type="match status" value="1"/>
</dbReference>
<evidence type="ECO:0000313" key="10">
    <source>
        <dbReference type="Proteomes" id="UP000191154"/>
    </source>
</evidence>
<accession>A0A1S8MNC7</accession>
<evidence type="ECO:0000256" key="3">
    <source>
        <dbReference type="ARBA" id="ARBA00022679"/>
    </source>
</evidence>
<keyword evidence="4" id="KW-0949">S-adenosyl-L-methionine</keyword>
<evidence type="ECO:0000259" key="8">
    <source>
        <dbReference type="Pfam" id="PF02384"/>
    </source>
</evidence>
<comment type="caution">
    <text evidence="9">The sequence shown here is derived from an EMBL/GenBank/DDBJ whole genome shotgun (WGS) entry which is preliminary data.</text>
</comment>
<dbReference type="EC" id="2.1.1.72" evidence="1"/>
<keyword evidence="2" id="KW-0489">Methyltransferase</keyword>
<dbReference type="GO" id="GO:0009307">
    <property type="term" value="P:DNA restriction-modification system"/>
    <property type="evidence" value="ECO:0007669"/>
    <property type="project" value="UniProtKB-KW"/>
</dbReference>
<evidence type="ECO:0000256" key="6">
    <source>
        <dbReference type="ARBA" id="ARBA00023125"/>
    </source>
</evidence>
<reference evidence="9 10" key="1">
    <citation type="submission" date="2016-05" db="EMBL/GenBank/DDBJ databases">
        <title>Microbial solvent formation.</title>
        <authorList>
            <person name="Poehlein A."/>
            <person name="Montoya Solano J.D."/>
            <person name="Flitsch S."/>
            <person name="Krabben P."/>
            <person name="Duerre P."/>
            <person name="Daniel R."/>
        </authorList>
    </citation>
    <scope>NUCLEOTIDE SEQUENCE [LARGE SCALE GENOMIC DNA]</scope>
    <source>
        <strain evidence="9 10">L1-8</strain>
    </source>
</reference>
<proteinExistence type="predicted"/>
<dbReference type="SUPFAM" id="SSF53335">
    <property type="entry name" value="S-adenosyl-L-methionine-dependent methyltransferases"/>
    <property type="match status" value="1"/>
</dbReference>